<dbReference type="EnsemblMetazoa" id="GMOY007009-RA">
    <property type="protein sequence ID" value="GMOY007009-PA"/>
    <property type="gene ID" value="GMOY007009"/>
</dbReference>
<dbReference type="InterPro" id="IPR035940">
    <property type="entry name" value="CAP_sf"/>
</dbReference>
<evidence type="ECO:0000256" key="1">
    <source>
        <dbReference type="ARBA" id="ARBA00004613"/>
    </source>
</evidence>
<reference evidence="6" key="1">
    <citation type="submission" date="2020-05" db="UniProtKB">
        <authorList>
            <consortium name="EnsemblMetazoa"/>
        </authorList>
    </citation>
    <scope>IDENTIFICATION</scope>
    <source>
        <strain evidence="6">Yale</strain>
    </source>
</reference>
<feature type="domain" description="SCP" evidence="5">
    <location>
        <begin position="56"/>
        <end position="214"/>
    </location>
</feature>
<evidence type="ECO:0000313" key="6">
    <source>
        <dbReference type="EnsemblMetazoa" id="GMOY007009-PA"/>
    </source>
</evidence>
<dbReference type="SMART" id="SM00198">
    <property type="entry name" value="SCP"/>
    <property type="match status" value="1"/>
</dbReference>
<dbReference type="GO" id="GO:0005737">
    <property type="term" value="C:cytoplasm"/>
    <property type="evidence" value="ECO:0007669"/>
    <property type="project" value="TreeGrafter"/>
</dbReference>
<evidence type="ECO:0000256" key="4">
    <source>
        <dbReference type="SAM" id="SignalP"/>
    </source>
</evidence>
<dbReference type="EMBL" id="CCAG010005083">
    <property type="status" value="NOT_ANNOTATED_CDS"/>
    <property type="molecule type" value="Genomic_DNA"/>
</dbReference>
<feature type="chain" id="PRO_5008407816" description="SCP domain-containing protein" evidence="4">
    <location>
        <begin position="20"/>
        <end position="441"/>
    </location>
</feature>
<accession>A0A1B0G167</accession>
<feature type="signal peptide" evidence="4">
    <location>
        <begin position="1"/>
        <end position="19"/>
    </location>
</feature>
<protein>
    <recommendedName>
        <fullName evidence="5">SCP domain-containing protein</fullName>
    </recommendedName>
</protein>
<keyword evidence="2" id="KW-0964">Secreted</keyword>
<dbReference type="Proteomes" id="UP000092444">
    <property type="component" value="Unassembled WGS sequence"/>
</dbReference>
<dbReference type="PANTHER" id="PTHR22826:SF211">
    <property type="entry name" value="LD43457P"/>
    <property type="match status" value="1"/>
</dbReference>
<dbReference type="GO" id="GO:0005085">
    <property type="term" value="F:guanyl-nucleotide exchange factor activity"/>
    <property type="evidence" value="ECO:0007669"/>
    <property type="project" value="UniProtKB-KW"/>
</dbReference>
<dbReference type="PhylomeDB" id="A0A1B0G167"/>
<sequence length="441" mass="50460">MKAMKIFFIILNVLVLALAVNYKKYCRLCPNHVACKNPGVSIINRKNRRLLEMTSEVRELIVDYHNRQRSWVAAGKYGMLKTACRMGTMQWDDELALLAEYNVKRCAVKRDKCLKTMRFPSPGQNIGFSTSIEERPLKATVEVVLKKWYKEIENVHPGIIDSYNENMQTFSLVMVNDHNVRVGCAASDYTVYHESEYKLCTLLTCNYATSNKNGAPVYDANCTKLTYQISAELDIFVEATLDTKFPNSLEATQKPLDDHDADYERLQGGILATASNLKSNDEIKEYSERTYNNSSIEGTLVRRFEQTFKDLQRAFDNHLKNVSEIAEGVARGIYAWKIIQHKCRELPRIWDIISEILKEHSEILNKNRELVKKAENGNEWRANNVGLLTSQRIENSSSSAELSEQSLQEIQIFIASAIDFELHTSSDFKKTPETKALVPKD</sequence>
<name>A0A1B0G167_GLOMM</name>
<keyword evidence="4" id="KW-0732">Signal</keyword>
<keyword evidence="3" id="KW-0344">Guanine-nucleotide releasing factor</keyword>
<evidence type="ECO:0000259" key="5">
    <source>
        <dbReference type="SMART" id="SM00198"/>
    </source>
</evidence>
<dbReference type="AlphaFoldDB" id="A0A1B0G167"/>
<evidence type="ECO:0000313" key="7">
    <source>
        <dbReference type="Proteomes" id="UP000092444"/>
    </source>
</evidence>
<proteinExistence type="predicted"/>
<dbReference type="VEuPathDB" id="VectorBase:GMOY007009"/>
<comment type="subcellular location">
    <subcellularLocation>
        <location evidence="1">Secreted</location>
    </subcellularLocation>
</comment>
<dbReference type="CDD" id="cd05380">
    <property type="entry name" value="CAP_euk"/>
    <property type="match status" value="1"/>
</dbReference>
<dbReference type="Gene3D" id="3.40.33.10">
    <property type="entry name" value="CAP"/>
    <property type="match status" value="1"/>
</dbReference>
<dbReference type="STRING" id="37546.A0A1B0G167"/>
<dbReference type="PANTHER" id="PTHR22826">
    <property type="entry name" value="RHO GUANINE EXCHANGE FACTOR-RELATED"/>
    <property type="match status" value="1"/>
</dbReference>
<keyword evidence="7" id="KW-1185">Reference proteome</keyword>
<organism evidence="6 7">
    <name type="scientific">Glossina morsitans morsitans</name>
    <name type="common">Savannah tsetse fly</name>
    <dbReference type="NCBI Taxonomy" id="37546"/>
    <lineage>
        <taxon>Eukaryota</taxon>
        <taxon>Metazoa</taxon>
        <taxon>Ecdysozoa</taxon>
        <taxon>Arthropoda</taxon>
        <taxon>Hexapoda</taxon>
        <taxon>Insecta</taxon>
        <taxon>Pterygota</taxon>
        <taxon>Neoptera</taxon>
        <taxon>Endopterygota</taxon>
        <taxon>Diptera</taxon>
        <taxon>Brachycera</taxon>
        <taxon>Muscomorpha</taxon>
        <taxon>Hippoboscoidea</taxon>
        <taxon>Glossinidae</taxon>
        <taxon>Glossina</taxon>
    </lineage>
</organism>
<dbReference type="GO" id="GO:0005576">
    <property type="term" value="C:extracellular region"/>
    <property type="evidence" value="ECO:0007669"/>
    <property type="project" value="UniProtKB-SubCell"/>
</dbReference>
<dbReference type="InterPro" id="IPR051336">
    <property type="entry name" value="RhoGEF_Guanine_NuclExch_SF"/>
</dbReference>
<evidence type="ECO:0000256" key="2">
    <source>
        <dbReference type="ARBA" id="ARBA00022525"/>
    </source>
</evidence>
<dbReference type="InterPro" id="IPR014044">
    <property type="entry name" value="CAP_dom"/>
</dbReference>
<evidence type="ECO:0000256" key="3">
    <source>
        <dbReference type="ARBA" id="ARBA00022658"/>
    </source>
</evidence>
<dbReference type="Pfam" id="PF00188">
    <property type="entry name" value="CAP"/>
    <property type="match status" value="1"/>
</dbReference>
<dbReference type="SUPFAM" id="SSF55797">
    <property type="entry name" value="PR-1-like"/>
    <property type="match status" value="1"/>
</dbReference>